<sequence>MNLISINNYNMASSNAKASIDMNTKQFLEALYSNAEGYISLWGKSTKKTCFIDVSNIDTIIDTAMSVKNDIYFGVNLGSKPKSEGRFTAEDITTIPALYVDIDIAGPNHKSKNLPADMNQALTFINELPIEPSIIVSSGSGLHCYYIFKEPWKLEPPEERLQAQSISKGWQNYIRSRTKWNIDSTYDLPRVLRIPGTFNCKNPEIPVEVTVLSSNDNRYNQSDFSQYIAEVVKVEKRDRFKRNPSDGPAKLAIDNCKFLQACRDHAAELSESQWVAMITNVARCSDGPEIVHELSKSYPGYTEQETTNKIYHCLNDMQAQTCGYIQESLGFKMCPDGGCGVKAPCSWALSTNKVRRTNDGTKLEAIEDFDKPVPDGFFDADIPPKEFFDGSGKFVPPQLAEYIMATNTLAYDHGSLFIYQNGVYIPIDFTKIKQICIDLLGKDYRDSRGTEVARYIQTSKLSDENFFEGATEFLNVKNGLVNFRDHEIKLLPHTSDYHSEIQIPVVYDKNAKCPNILKFFNDVLPNGCQEFIEELFGYFLVTSTVIQKAFLLYSGGESGKSIFLDLVGRFVGDNNTSHESLQDLSENKFRKASLVGKLVNVFADIPSRSIEDSSIFKTLTGGDWITAEKKGEKPFKFRNTAKLIFSCNELPRSKDHSHGFFRRWIVITFPNQFPPGSPQRDPFIINKITTAEELSGLLNLSINGLRRLFKRGHFLEPEILAQNLEKYKLSNDSVSLFLAECCEEKTGNIETKSFIYNRYSDFCKCNGLHPVSSIKFNKKLLEVFPNAKEYRTKETRNWLNIVVIN</sequence>
<dbReference type="InterPro" id="IPR006500">
    <property type="entry name" value="Helicase_put_C_phage/plasmid"/>
</dbReference>
<evidence type="ECO:0000256" key="2">
    <source>
        <dbReference type="ARBA" id="ARBA00022801"/>
    </source>
</evidence>
<dbReference type="GO" id="GO:0005524">
    <property type="term" value="F:ATP binding"/>
    <property type="evidence" value="ECO:0007669"/>
    <property type="project" value="UniProtKB-KW"/>
</dbReference>
<dbReference type="PANTHER" id="PTHR35372:SF2">
    <property type="entry name" value="SF3 HELICASE DOMAIN-CONTAINING PROTEIN"/>
    <property type="match status" value="1"/>
</dbReference>
<dbReference type="Proteomes" id="UP000004324">
    <property type="component" value="Unassembled WGS sequence"/>
</dbReference>
<accession>I8RI58</accession>
<organism evidence="6 7">
    <name type="scientific">Pelosinus fermentans B4</name>
    <dbReference type="NCBI Taxonomy" id="1149862"/>
    <lineage>
        <taxon>Bacteria</taxon>
        <taxon>Bacillati</taxon>
        <taxon>Bacillota</taxon>
        <taxon>Negativicutes</taxon>
        <taxon>Selenomonadales</taxon>
        <taxon>Sporomusaceae</taxon>
        <taxon>Pelosinus</taxon>
    </lineage>
</organism>
<dbReference type="InterPro" id="IPR014015">
    <property type="entry name" value="Helicase_SF3_DNA-vir"/>
</dbReference>
<dbReference type="GO" id="GO:0004386">
    <property type="term" value="F:helicase activity"/>
    <property type="evidence" value="ECO:0007669"/>
    <property type="project" value="UniProtKB-KW"/>
</dbReference>
<dbReference type="Pfam" id="PF03288">
    <property type="entry name" value="Pox_D5"/>
    <property type="match status" value="1"/>
</dbReference>
<dbReference type="PATRIC" id="fig|1149862.3.peg.1244"/>
<dbReference type="Pfam" id="PF19263">
    <property type="entry name" value="DUF5906"/>
    <property type="match status" value="1"/>
</dbReference>
<dbReference type="Gene3D" id="1.10.10.10">
    <property type="entry name" value="Winged helix-like DNA-binding domain superfamily/Winged helix DNA-binding domain"/>
    <property type="match status" value="1"/>
</dbReference>
<evidence type="ECO:0000256" key="1">
    <source>
        <dbReference type="ARBA" id="ARBA00022741"/>
    </source>
</evidence>
<dbReference type="InterPro" id="IPR004968">
    <property type="entry name" value="DNA_primase/NTPase_C"/>
</dbReference>
<evidence type="ECO:0000259" key="5">
    <source>
        <dbReference type="PROSITE" id="PS51206"/>
    </source>
</evidence>
<keyword evidence="3" id="KW-0347">Helicase</keyword>
<dbReference type="Gene3D" id="3.40.50.300">
    <property type="entry name" value="P-loop containing nucleotide triphosphate hydrolases"/>
    <property type="match status" value="1"/>
</dbReference>
<reference evidence="6 7" key="1">
    <citation type="journal article" date="2012" name="J. Bacteriol.">
        <title>Draft Genome Sequences for Two Metal-Reducing Pelosinus fermentans Strains Isolated from a Cr(VI)-Contaminated Site and for Type Strain R7.</title>
        <authorList>
            <person name="Brown S.D."/>
            <person name="Podar M."/>
            <person name="Klingeman D.M."/>
            <person name="Johnson C.M."/>
            <person name="Yang Z.K."/>
            <person name="Utturkar S.M."/>
            <person name="Land M.L."/>
            <person name="Mosher J.J."/>
            <person name="Hurt R.A.Jr."/>
            <person name="Phelps T.J."/>
            <person name="Palumbo A.V."/>
            <person name="Arkin A.P."/>
            <person name="Hazen T.C."/>
            <person name="Elias D.A."/>
        </authorList>
    </citation>
    <scope>NUCLEOTIDE SEQUENCE [LARGE SCALE GENOMIC DNA]</scope>
    <source>
        <strain evidence="6 7">B4</strain>
    </source>
</reference>
<comment type="caution">
    <text evidence="6">The sequence shown here is derived from an EMBL/GenBank/DDBJ whole genome shotgun (WGS) entry which is preliminary data.</text>
</comment>
<dbReference type="AlphaFoldDB" id="I8RI58"/>
<dbReference type="PROSITE" id="PS51206">
    <property type="entry name" value="SF3_HELICASE_1"/>
    <property type="match status" value="1"/>
</dbReference>
<dbReference type="GO" id="GO:0016787">
    <property type="term" value="F:hydrolase activity"/>
    <property type="evidence" value="ECO:0007669"/>
    <property type="project" value="UniProtKB-KW"/>
</dbReference>
<dbReference type="OrthoDB" id="9763644at2"/>
<dbReference type="Pfam" id="PF08706">
    <property type="entry name" value="D5_N"/>
    <property type="match status" value="1"/>
</dbReference>
<evidence type="ECO:0000256" key="4">
    <source>
        <dbReference type="ARBA" id="ARBA00022840"/>
    </source>
</evidence>
<dbReference type="InterPro" id="IPR014818">
    <property type="entry name" value="Phage/plasmid_primase_P4_C"/>
</dbReference>
<proteinExistence type="predicted"/>
<evidence type="ECO:0000313" key="6">
    <source>
        <dbReference type="EMBL" id="EIW19513.1"/>
    </source>
</evidence>
<dbReference type="InterPro" id="IPR051620">
    <property type="entry name" value="ORF904-like_C"/>
</dbReference>
<keyword evidence="2" id="KW-0378">Hydrolase</keyword>
<keyword evidence="4" id="KW-0067">ATP-binding</keyword>
<keyword evidence="7" id="KW-1185">Reference proteome</keyword>
<dbReference type="InterPro" id="IPR045455">
    <property type="entry name" value="NrS-1_pol-like_helicase"/>
</dbReference>
<dbReference type="SUPFAM" id="SSF52540">
    <property type="entry name" value="P-loop containing nucleoside triphosphate hydrolases"/>
    <property type="match status" value="1"/>
</dbReference>
<dbReference type="PANTHER" id="PTHR35372">
    <property type="entry name" value="ATP BINDING PROTEIN-RELATED"/>
    <property type="match status" value="1"/>
</dbReference>
<name>I8RI58_9FIRM</name>
<gene>
    <name evidence="6" type="ORF">FB4_2696</name>
</gene>
<feature type="domain" description="SF3 helicase" evidence="5">
    <location>
        <begin position="527"/>
        <end position="682"/>
    </location>
</feature>
<dbReference type="SMART" id="SM00885">
    <property type="entry name" value="D5_N"/>
    <property type="match status" value="1"/>
</dbReference>
<dbReference type="RefSeq" id="WP_007932360.1">
    <property type="nucleotide sequence ID" value="NZ_AKVJ01000017.1"/>
</dbReference>
<protein>
    <submittedName>
        <fullName evidence="6">Phage/plasmid primase, P4 family</fullName>
    </submittedName>
</protein>
<dbReference type="EMBL" id="AKVJ01000017">
    <property type="protein sequence ID" value="EIW19513.1"/>
    <property type="molecule type" value="Genomic_DNA"/>
</dbReference>
<evidence type="ECO:0000313" key="7">
    <source>
        <dbReference type="Proteomes" id="UP000004324"/>
    </source>
</evidence>
<keyword evidence="1" id="KW-0547">Nucleotide-binding</keyword>
<dbReference type="InterPro" id="IPR036388">
    <property type="entry name" value="WH-like_DNA-bd_sf"/>
</dbReference>
<dbReference type="InterPro" id="IPR027417">
    <property type="entry name" value="P-loop_NTPase"/>
</dbReference>
<evidence type="ECO:0000256" key="3">
    <source>
        <dbReference type="ARBA" id="ARBA00022806"/>
    </source>
</evidence>
<dbReference type="NCBIfam" id="TIGR01613">
    <property type="entry name" value="primase_Cterm"/>
    <property type="match status" value="1"/>
</dbReference>